<dbReference type="Proteomes" id="UP000265120">
    <property type="component" value="Chromosome 20"/>
</dbReference>
<dbReference type="GeneTree" id="ENSGT00950000183036"/>
<proteinExistence type="predicted"/>
<evidence type="ECO:0000313" key="3">
    <source>
        <dbReference type="Ensembl" id="ENSCSEP00000018801.1"/>
    </source>
</evidence>
<reference evidence="3 4" key="1">
    <citation type="journal article" date="2014" name="Nat. Genet.">
        <title>Whole-genome sequence of a flatfish provides insights into ZW sex chromosome evolution and adaptation to a benthic lifestyle.</title>
        <authorList>
            <person name="Chen S."/>
            <person name="Zhang G."/>
            <person name="Shao C."/>
            <person name="Huang Q."/>
            <person name="Liu G."/>
            <person name="Zhang P."/>
            <person name="Song W."/>
            <person name="An N."/>
            <person name="Chalopin D."/>
            <person name="Volff J.N."/>
            <person name="Hong Y."/>
            <person name="Li Q."/>
            <person name="Sha Z."/>
            <person name="Zhou H."/>
            <person name="Xie M."/>
            <person name="Yu Q."/>
            <person name="Liu Y."/>
            <person name="Xiang H."/>
            <person name="Wang N."/>
            <person name="Wu K."/>
            <person name="Yang C."/>
            <person name="Zhou Q."/>
            <person name="Liao X."/>
            <person name="Yang L."/>
            <person name="Hu Q."/>
            <person name="Zhang J."/>
            <person name="Meng L."/>
            <person name="Jin L."/>
            <person name="Tian Y."/>
            <person name="Lian J."/>
            <person name="Yang J."/>
            <person name="Miao G."/>
            <person name="Liu S."/>
            <person name="Liang Z."/>
            <person name="Yan F."/>
            <person name="Li Y."/>
            <person name="Sun B."/>
            <person name="Zhang H."/>
            <person name="Zhang J."/>
            <person name="Zhu Y."/>
            <person name="Du M."/>
            <person name="Zhao Y."/>
            <person name="Schartl M."/>
            <person name="Tang Q."/>
            <person name="Wang J."/>
        </authorList>
    </citation>
    <scope>NUCLEOTIDE SEQUENCE</scope>
</reference>
<evidence type="ECO:0000313" key="4">
    <source>
        <dbReference type="Proteomes" id="UP000265120"/>
    </source>
</evidence>
<keyword evidence="1" id="KW-0472">Membrane</keyword>
<keyword evidence="1" id="KW-1133">Transmembrane helix</keyword>
<evidence type="ECO:0000256" key="1">
    <source>
        <dbReference type="SAM" id="Phobius"/>
    </source>
</evidence>
<protein>
    <submittedName>
        <fullName evidence="3">Mucolipin TRP cation channel 3</fullName>
    </submittedName>
</protein>
<reference evidence="3" key="3">
    <citation type="submission" date="2025-09" db="UniProtKB">
        <authorList>
            <consortium name="Ensembl"/>
        </authorList>
    </citation>
    <scope>IDENTIFICATION</scope>
</reference>
<evidence type="ECO:0000259" key="2">
    <source>
        <dbReference type="Pfam" id="PF21381"/>
    </source>
</evidence>
<sequence length="234" mass="27364">QYCPHCRFPQFAQSLLRSEEHRNKVAHPVGSKGVEDFRRRLKYFFMNPCEKYRARGRKPWKLMIQIVKIAIITIQLVTFGLSNEMMVTFKDENLMAFRHLFLKGYKDHGLGTYVLYTKADVYDRIYYIIDRNLTVGNLAYERVNGQFTPLSLCQEFYRNSSIDPGNETFDIDPHIDKGIKTQIINKSVCVSRLLSVNVYLTLKTINLQTVRHNELPDCYDFHTMVSDCGCKWPG</sequence>
<feature type="domain" description="Mucolipin extracytosolic" evidence="2">
    <location>
        <begin position="86"/>
        <end position="225"/>
    </location>
</feature>
<dbReference type="InterPro" id="IPR049134">
    <property type="entry name" value="MCLN_ECD"/>
</dbReference>
<keyword evidence="1" id="KW-0812">Transmembrane</keyword>
<dbReference type="GO" id="GO:0005765">
    <property type="term" value="C:lysosomal membrane"/>
    <property type="evidence" value="ECO:0007669"/>
    <property type="project" value="TreeGrafter"/>
</dbReference>
<dbReference type="AlphaFoldDB" id="A0A3P8VZP0"/>
<dbReference type="PANTHER" id="PTHR12127">
    <property type="entry name" value="MUCOLIPIN"/>
    <property type="match status" value="1"/>
</dbReference>
<feature type="transmembrane region" description="Helical" evidence="1">
    <location>
        <begin position="62"/>
        <end position="81"/>
    </location>
</feature>
<dbReference type="GO" id="GO:0005886">
    <property type="term" value="C:plasma membrane"/>
    <property type="evidence" value="ECO:0007669"/>
    <property type="project" value="TreeGrafter"/>
</dbReference>
<dbReference type="Pfam" id="PF21381">
    <property type="entry name" value="MCLN_ECD"/>
    <property type="match status" value="1"/>
</dbReference>
<dbReference type="Ensembl" id="ENSCSET00000019035.1">
    <property type="protein sequence ID" value="ENSCSEP00000018801.1"/>
    <property type="gene ID" value="ENSCSEG00000012017.1"/>
</dbReference>
<keyword evidence="4" id="KW-1185">Reference proteome</keyword>
<dbReference type="InterPro" id="IPR039031">
    <property type="entry name" value="Mucolipin"/>
</dbReference>
<organism evidence="3 4">
    <name type="scientific">Cynoglossus semilaevis</name>
    <name type="common">Tongue sole</name>
    <dbReference type="NCBI Taxonomy" id="244447"/>
    <lineage>
        <taxon>Eukaryota</taxon>
        <taxon>Metazoa</taxon>
        <taxon>Chordata</taxon>
        <taxon>Craniata</taxon>
        <taxon>Vertebrata</taxon>
        <taxon>Euteleostomi</taxon>
        <taxon>Actinopterygii</taxon>
        <taxon>Neopterygii</taxon>
        <taxon>Teleostei</taxon>
        <taxon>Neoteleostei</taxon>
        <taxon>Acanthomorphata</taxon>
        <taxon>Carangaria</taxon>
        <taxon>Pleuronectiformes</taxon>
        <taxon>Pleuronectoidei</taxon>
        <taxon>Cynoglossidae</taxon>
        <taxon>Cynoglossinae</taxon>
        <taxon>Cynoglossus</taxon>
    </lineage>
</organism>
<reference evidence="3" key="2">
    <citation type="submission" date="2025-08" db="UniProtKB">
        <authorList>
            <consortium name="Ensembl"/>
        </authorList>
    </citation>
    <scope>IDENTIFICATION</scope>
</reference>
<name>A0A3P8VZP0_CYNSE</name>
<dbReference type="GO" id="GO:0072345">
    <property type="term" value="F:NAADP-sensitive calcium-release channel activity"/>
    <property type="evidence" value="ECO:0007669"/>
    <property type="project" value="TreeGrafter"/>
</dbReference>
<accession>A0A3P8VZP0</accession>
<dbReference type="PANTHER" id="PTHR12127:SF23">
    <property type="entry name" value="MUCOLIPIN-3 ISOFORM X1"/>
    <property type="match status" value="1"/>
</dbReference>